<dbReference type="Pfam" id="PF07681">
    <property type="entry name" value="DoxX"/>
    <property type="match status" value="1"/>
</dbReference>
<comment type="subcellular location">
    <subcellularLocation>
        <location evidence="1">Cell membrane</location>
        <topology evidence="1">Multi-pass membrane protein</topology>
    </subcellularLocation>
</comment>
<evidence type="ECO:0000313" key="9">
    <source>
        <dbReference type="Proteomes" id="UP000232163"/>
    </source>
</evidence>
<dbReference type="KEGG" id="pht:BLM14_06030"/>
<keyword evidence="3" id="KW-1003">Cell membrane</keyword>
<dbReference type="PANTHER" id="PTHR33452:SF1">
    <property type="entry name" value="INNER MEMBRANE PROTEIN YPHA-RELATED"/>
    <property type="match status" value="1"/>
</dbReference>
<gene>
    <name evidence="8" type="ORF">B5P45_16410</name>
</gene>
<keyword evidence="6 7" id="KW-0472">Membrane</keyword>
<keyword evidence="9" id="KW-1185">Reference proteome</keyword>
<dbReference type="InterPro" id="IPR032808">
    <property type="entry name" value="DoxX"/>
</dbReference>
<dbReference type="EMBL" id="MZMT01000037">
    <property type="protein sequence ID" value="PIO43504.1"/>
    <property type="molecule type" value="Genomic_DNA"/>
</dbReference>
<feature type="transmembrane region" description="Helical" evidence="7">
    <location>
        <begin position="121"/>
        <end position="140"/>
    </location>
</feature>
<keyword evidence="5 7" id="KW-1133">Transmembrane helix</keyword>
<accession>A0A2N9VVI6</accession>
<evidence type="ECO:0000313" key="8">
    <source>
        <dbReference type="EMBL" id="PIO43504.1"/>
    </source>
</evidence>
<evidence type="ECO:0000256" key="4">
    <source>
        <dbReference type="ARBA" id="ARBA00022692"/>
    </source>
</evidence>
<dbReference type="AlphaFoldDB" id="A0A2N9VVI6"/>
<proteinExistence type="inferred from homology"/>
<dbReference type="PANTHER" id="PTHR33452">
    <property type="entry name" value="OXIDOREDUCTASE CATD-RELATED"/>
    <property type="match status" value="1"/>
</dbReference>
<evidence type="ECO:0000256" key="6">
    <source>
        <dbReference type="ARBA" id="ARBA00023136"/>
    </source>
</evidence>
<feature type="transmembrane region" description="Helical" evidence="7">
    <location>
        <begin position="91"/>
        <end position="109"/>
    </location>
</feature>
<evidence type="ECO:0000256" key="3">
    <source>
        <dbReference type="ARBA" id="ARBA00022475"/>
    </source>
</evidence>
<sequence length="148" mass="15633">MNANGNNRALIIPALGGIYTNLGQLSETILRVITGIALIVHGSGKIANPFGAVGMVEGLGFYPGVFWSPLLSVTEFVGGVLLTIGLFTRPAAFATTIILAVTIYFHGIVQGQGWGGAEKSILWTAILFFFVIRGASNYSVDAKIGKEF</sequence>
<comment type="caution">
    <text evidence="8">The sequence shown here is derived from an EMBL/GenBank/DDBJ whole genome shotgun (WGS) entry which is preliminary data.</text>
</comment>
<protein>
    <submittedName>
        <fullName evidence="8">DoxX family protein</fullName>
    </submittedName>
</protein>
<dbReference type="RefSeq" id="WP_099998565.1">
    <property type="nucleotide sequence ID" value="NZ_CP017940.1"/>
</dbReference>
<evidence type="ECO:0000256" key="7">
    <source>
        <dbReference type="SAM" id="Phobius"/>
    </source>
</evidence>
<evidence type="ECO:0000256" key="5">
    <source>
        <dbReference type="ARBA" id="ARBA00022989"/>
    </source>
</evidence>
<feature type="transmembrane region" description="Helical" evidence="7">
    <location>
        <begin position="65"/>
        <end position="84"/>
    </location>
</feature>
<dbReference type="InterPro" id="IPR051907">
    <property type="entry name" value="DoxX-like_oxidoreductase"/>
</dbReference>
<evidence type="ECO:0000256" key="1">
    <source>
        <dbReference type="ARBA" id="ARBA00004651"/>
    </source>
</evidence>
<comment type="similarity">
    <text evidence="2">Belongs to the DoxX family.</text>
</comment>
<dbReference type="GO" id="GO:0005886">
    <property type="term" value="C:plasma membrane"/>
    <property type="evidence" value="ECO:0007669"/>
    <property type="project" value="UniProtKB-SubCell"/>
</dbReference>
<organism evidence="8 9">
    <name type="scientific">Phyllobacterium zundukense</name>
    <dbReference type="NCBI Taxonomy" id="1867719"/>
    <lineage>
        <taxon>Bacteria</taxon>
        <taxon>Pseudomonadati</taxon>
        <taxon>Pseudomonadota</taxon>
        <taxon>Alphaproteobacteria</taxon>
        <taxon>Hyphomicrobiales</taxon>
        <taxon>Phyllobacteriaceae</taxon>
        <taxon>Phyllobacterium</taxon>
    </lineage>
</organism>
<evidence type="ECO:0000256" key="2">
    <source>
        <dbReference type="ARBA" id="ARBA00006679"/>
    </source>
</evidence>
<dbReference type="Proteomes" id="UP000232163">
    <property type="component" value="Unassembled WGS sequence"/>
</dbReference>
<dbReference type="OrthoDB" id="5398343at2"/>
<keyword evidence="4 7" id="KW-0812">Transmembrane</keyword>
<name>A0A2N9VVI6_9HYPH</name>
<reference evidence="8 9" key="1">
    <citation type="journal article" date="2017" name="Int J Environ Stud">
        <title>Does the Miocene-Pliocene relict legume Oxytropis triphylla form nitrogen-fixing nodules with a combination of bacterial strains?</title>
        <authorList>
            <person name="Safronova V."/>
            <person name="Belimov A."/>
            <person name="Sazanova A."/>
            <person name="Kuznetsova I."/>
            <person name="Popova J."/>
            <person name="Andronov E."/>
            <person name="Verkhozina A."/>
            <person name="Tikhonovich I."/>
        </authorList>
    </citation>
    <scope>NUCLEOTIDE SEQUENCE [LARGE SCALE GENOMIC DNA]</scope>
    <source>
        <strain evidence="8 9">Tri-38</strain>
    </source>
</reference>